<dbReference type="EnsemblMetazoa" id="SSS_4167s_mrna">
    <property type="protein sequence ID" value="KAF7494997.1"/>
    <property type="gene ID" value="SSS_4167"/>
</dbReference>
<dbReference type="GO" id="GO:0098574">
    <property type="term" value="C:cytoplasmic side of lysosomal membrane"/>
    <property type="evidence" value="ECO:0007669"/>
    <property type="project" value="TreeGrafter"/>
</dbReference>
<feature type="region of interest" description="Disordered" evidence="7">
    <location>
        <begin position="1"/>
        <end position="64"/>
    </location>
</feature>
<reference evidence="10" key="4">
    <citation type="submission" date="2022-06" db="UniProtKB">
        <authorList>
            <consortium name="EnsemblMetazoa"/>
        </authorList>
    </citation>
    <scope>IDENTIFICATION</scope>
</reference>
<dbReference type="Proteomes" id="UP000616769">
    <property type="component" value="Unassembled WGS sequence"/>
</dbReference>
<dbReference type="EMBL" id="WVUK01000050">
    <property type="protein sequence ID" value="KAF7494997.1"/>
    <property type="molecule type" value="Genomic_DNA"/>
</dbReference>
<evidence type="ECO:0000256" key="7">
    <source>
        <dbReference type="SAM" id="MobiDB-lite"/>
    </source>
</evidence>
<dbReference type="CDD" id="cd22789">
    <property type="entry name" value="BORCS5-like"/>
    <property type="match status" value="1"/>
</dbReference>
<evidence type="ECO:0000256" key="1">
    <source>
        <dbReference type="ARBA" id="ARBA00004122"/>
    </source>
</evidence>
<dbReference type="Proteomes" id="UP000070412">
    <property type="component" value="Unassembled WGS sequence"/>
</dbReference>
<comment type="subcellular location">
    <subcellularLocation>
        <location evidence="1">Lysosome membrane</location>
        <topology evidence="1">Lipid-anchor</topology>
        <orientation evidence="1">Cytoplasmic side</orientation>
    </subcellularLocation>
</comment>
<evidence type="ECO:0000256" key="5">
    <source>
        <dbReference type="ARBA" id="ARBA00023228"/>
    </source>
</evidence>
<evidence type="ECO:0000313" key="8">
    <source>
        <dbReference type="EMBL" id="KAF7494997.1"/>
    </source>
</evidence>
<name>A0A132A261_SARSC</name>
<reference evidence="9 12" key="1">
    <citation type="journal article" date="2015" name="Parasit. Vectors">
        <title>Draft genome of the scabies mite.</title>
        <authorList>
            <person name="Rider S.D.Jr."/>
            <person name="Morgan M.S."/>
            <person name="Arlian L.G."/>
        </authorList>
    </citation>
    <scope>NUCLEOTIDE SEQUENCE [LARGE SCALE GENOMIC DNA]</scope>
    <source>
        <strain evidence="9">Arlian Lab</strain>
    </source>
</reference>
<evidence type="ECO:0000256" key="3">
    <source>
        <dbReference type="ARBA" id="ARBA00022300"/>
    </source>
</evidence>
<proteinExistence type="inferred from homology"/>
<comment type="similarity">
    <text evidence="2">Belongs to the BORCS5 family.</text>
</comment>
<protein>
    <recommendedName>
        <fullName evidence="3">BLOC-1-related complex subunit 5</fullName>
    </recommendedName>
</protein>
<evidence type="ECO:0000256" key="2">
    <source>
        <dbReference type="ARBA" id="ARBA00010235"/>
    </source>
</evidence>
<dbReference type="AlphaFoldDB" id="A0A132A261"/>
<dbReference type="GO" id="GO:0072384">
    <property type="term" value="P:organelle transport along microtubule"/>
    <property type="evidence" value="ECO:0007669"/>
    <property type="project" value="TreeGrafter"/>
</dbReference>
<sequence length="204" mass="23009">MGNQLNRTSFSSASNQSQTKLSLRRNPSSRDQSDISSNDNCNANDEKKIVVVNPGPNSTAIDSSDNDLVRKISEKTITTLLPIDKTTAAKFNQPKLSEKPILKIGQSIERNLAIATEAISKEQQNITEKIRVIDQRCHQLTSQYAQEKQRRFNKAFENFKKFDEVLALMESCESDIEQLLTMFAKLNSALPESLCLEHFQLTTE</sequence>
<evidence type="ECO:0000256" key="6">
    <source>
        <dbReference type="ARBA" id="ARBA00023288"/>
    </source>
</evidence>
<keyword evidence="4" id="KW-0472">Membrane</keyword>
<dbReference type="EMBL" id="JXLN01010106">
    <property type="protein sequence ID" value="KPM05126.1"/>
    <property type="molecule type" value="Genomic_DNA"/>
</dbReference>
<dbReference type="GO" id="GO:0030672">
    <property type="term" value="C:synaptic vesicle membrane"/>
    <property type="evidence" value="ECO:0007669"/>
    <property type="project" value="TreeGrafter"/>
</dbReference>
<gene>
    <name evidence="9" type="ORF">QR98_0035850</name>
    <name evidence="8" type="ORF">SSS_4167</name>
</gene>
<accession>A0A132A261</accession>
<evidence type="ECO:0000313" key="10">
    <source>
        <dbReference type="EnsemblMetazoa" id="KAF7494997.1"/>
    </source>
</evidence>
<dbReference type="PANTHER" id="PTHR31634">
    <property type="entry name" value="BLOC-1-RELATED COMPLEX SUBUNIT 5"/>
    <property type="match status" value="1"/>
</dbReference>
<dbReference type="InterPro" id="IPR018780">
    <property type="entry name" value="TBORCS5"/>
</dbReference>
<dbReference type="OrthoDB" id="10035640at2759"/>
<evidence type="ECO:0000313" key="9">
    <source>
        <dbReference type="EMBL" id="KPM05126.1"/>
    </source>
</evidence>
<keyword evidence="6" id="KW-0449">Lipoprotein</keyword>
<feature type="compositionally biased region" description="Polar residues" evidence="7">
    <location>
        <begin position="1"/>
        <end position="43"/>
    </location>
</feature>
<reference evidence="11" key="2">
    <citation type="journal article" date="2020" name="PLoS Negl. Trop. Dis.">
        <title>High-quality nuclear genome for Sarcoptes scabiei-A critical resource for a neglected parasite.</title>
        <authorList>
            <person name="Korhonen P.K."/>
            <person name="Gasser R.B."/>
            <person name="Ma G."/>
            <person name="Wang T."/>
            <person name="Stroehlein A.J."/>
            <person name="Young N.D."/>
            <person name="Ang C.S."/>
            <person name="Fernando D.D."/>
            <person name="Lu H.C."/>
            <person name="Taylor S."/>
            <person name="Reynolds S.L."/>
            <person name="Mofiz E."/>
            <person name="Najaraj S.H."/>
            <person name="Gowda H."/>
            <person name="Madugundu A."/>
            <person name="Renuse S."/>
            <person name="Holt D."/>
            <person name="Pandey A."/>
            <person name="Papenfuss A.T."/>
            <person name="Fischer K."/>
        </authorList>
    </citation>
    <scope>NUCLEOTIDE SEQUENCE [LARGE SCALE GENOMIC DNA]</scope>
</reference>
<keyword evidence="11" id="KW-1185">Reference proteome</keyword>
<dbReference type="PANTHER" id="PTHR31634:SF2">
    <property type="entry name" value="BLOC-1-RELATED COMPLEX SUBUNIT 5"/>
    <property type="match status" value="1"/>
</dbReference>
<reference evidence="8" key="3">
    <citation type="submission" date="2020-01" db="EMBL/GenBank/DDBJ databases">
        <authorList>
            <person name="Korhonen P.K.K."/>
            <person name="Guangxu M.G."/>
            <person name="Wang T.W."/>
            <person name="Stroehlein A.J.S."/>
            <person name="Young N.D."/>
            <person name="Ang C.-S.A."/>
            <person name="Fernando D.W.F."/>
            <person name="Lu H.L."/>
            <person name="Taylor S.T."/>
            <person name="Ehtesham M.E.M."/>
            <person name="Najaraj S.H.N."/>
            <person name="Harsha G.H.G."/>
            <person name="Madugundu A.M."/>
            <person name="Renuse S.R."/>
            <person name="Holt D.H."/>
            <person name="Pandey A.P."/>
            <person name="Papenfuss A.P."/>
            <person name="Gasser R.B.G."/>
            <person name="Fischer K.F."/>
        </authorList>
    </citation>
    <scope>NUCLEOTIDE SEQUENCE</scope>
    <source>
        <strain evidence="8">SSS_KF_BRIS2020</strain>
    </source>
</reference>
<evidence type="ECO:0000313" key="11">
    <source>
        <dbReference type="Proteomes" id="UP000070412"/>
    </source>
</evidence>
<evidence type="ECO:0000256" key="4">
    <source>
        <dbReference type="ARBA" id="ARBA00023136"/>
    </source>
</evidence>
<keyword evidence="5" id="KW-0458">Lysosome</keyword>
<organism evidence="9 12">
    <name type="scientific">Sarcoptes scabiei</name>
    <name type="common">Itch mite</name>
    <name type="synonym">Acarus scabiei</name>
    <dbReference type="NCBI Taxonomy" id="52283"/>
    <lineage>
        <taxon>Eukaryota</taxon>
        <taxon>Metazoa</taxon>
        <taxon>Ecdysozoa</taxon>
        <taxon>Arthropoda</taxon>
        <taxon>Chelicerata</taxon>
        <taxon>Arachnida</taxon>
        <taxon>Acari</taxon>
        <taxon>Acariformes</taxon>
        <taxon>Sarcoptiformes</taxon>
        <taxon>Astigmata</taxon>
        <taxon>Psoroptidia</taxon>
        <taxon>Sarcoptoidea</taxon>
        <taxon>Sarcoptidae</taxon>
        <taxon>Sarcoptinae</taxon>
        <taxon>Sarcoptes</taxon>
    </lineage>
</organism>
<evidence type="ECO:0000313" key="12">
    <source>
        <dbReference type="Proteomes" id="UP000616769"/>
    </source>
</evidence>
<dbReference type="VEuPathDB" id="VectorBase:SSCA002953"/>
<dbReference type="GO" id="GO:1903744">
    <property type="term" value="P:positive regulation of anterograde synaptic vesicle transport"/>
    <property type="evidence" value="ECO:0007669"/>
    <property type="project" value="TreeGrafter"/>
</dbReference>
<dbReference type="Pfam" id="PF10158">
    <property type="entry name" value="LOH1CR12"/>
    <property type="match status" value="1"/>
</dbReference>
<dbReference type="GO" id="GO:0032418">
    <property type="term" value="P:lysosome localization"/>
    <property type="evidence" value="ECO:0007669"/>
    <property type="project" value="InterPro"/>
</dbReference>
<dbReference type="GO" id="GO:0099078">
    <property type="term" value="C:BORC complex"/>
    <property type="evidence" value="ECO:0007669"/>
    <property type="project" value="TreeGrafter"/>
</dbReference>